<dbReference type="Gene3D" id="3.30.70.270">
    <property type="match status" value="1"/>
</dbReference>
<evidence type="ECO:0000259" key="1">
    <source>
        <dbReference type="PROSITE" id="PS50887"/>
    </source>
</evidence>
<proteinExistence type="predicted"/>
<evidence type="ECO:0000313" key="2">
    <source>
        <dbReference type="EMBL" id="VDN46917.1"/>
    </source>
</evidence>
<dbReference type="CDD" id="cd00130">
    <property type="entry name" value="PAS"/>
    <property type="match status" value="1"/>
</dbReference>
<dbReference type="InterPro" id="IPR000014">
    <property type="entry name" value="PAS"/>
</dbReference>
<dbReference type="InterPro" id="IPR029787">
    <property type="entry name" value="Nucleotide_cyclase"/>
</dbReference>
<reference evidence="2 3" key="1">
    <citation type="submission" date="2018-09" db="EMBL/GenBank/DDBJ databases">
        <authorList>
            <person name="Postec A."/>
        </authorList>
    </citation>
    <scope>NUCLEOTIDE SEQUENCE [LARGE SCALE GENOMIC DNA]</scope>
    <source>
        <strain evidence="2">70B-A</strain>
    </source>
</reference>
<dbReference type="PROSITE" id="PS50887">
    <property type="entry name" value="GGDEF"/>
    <property type="match status" value="1"/>
</dbReference>
<dbReference type="PANTHER" id="PTHR44757">
    <property type="entry name" value="DIGUANYLATE CYCLASE DGCP"/>
    <property type="match status" value="1"/>
</dbReference>
<sequence length="406" mass="47120">MSDLQNSVELLIKNHIDVLNSNQKEKNSNHISHQDFTLIEELYEHDELGIVLINHFGHIEYRNNKFSKLFMLDKYEKTFSNLLNLSQLPLDIKYENKIFLLTYPSGLVAKLILNHQIVRFQKTSLLLLKFSDQTKFLENESFNQDFRKKVALYFKHLEAPMFLINQEGYIVDIPQNNLKVFGKPLKAIQGDSIFEAFPYDYAKEIMDRLQHTGEKIKLYFQYQHDLTQSIQVLDTTLHKIGDGLTLCHIKDVSDLNTMSSTLEYLNNFDPLTGFLNHTQFELKLKELNQHGFLPLGVYVLTVQGLKKLNKTLGYTTSDQLLVEIAHDLKSSASQYEIPCRISGDTFVLFFPNCSSGTLNKFLEKMDQSLISYHEKYKKHLLTYTQKSMMIKTKQTNLSKTVKGLLP</sequence>
<dbReference type="AlphaFoldDB" id="A0A3P7PRS6"/>
<dbReference type="KEGG" id="cbar:PATL70BA_1043"/>
<dbReference type="Pfam" id="PF00990">
    <property type="entry name" value="GGDEF"/>
    <property type="match status" value="1"/>
</dbReference>
<gene>
    <name evidence="2" type="ORF">PATL70BA_1043</name>
</gene>
<dbReference type="PANTHER" id="PTHR44757:SF2">
    <property type="entry name" value="BIOFILM ARCHITECTURE MAINTENANCE PROTEIN MBAA"/>
    <property type="match status" value="1"/>
</dbReference>
<feature type="domain" description="GGDEF" evidence="1">
    <location>
        <begin position="293"/>
        <end position="406"/>
    </location>
</feature>
<dbReference type="OrthoDB" id="9762141at2"/>
<accession>A0A3P7PRS6</accession>
<dbReference type="RefSeq" id="WP_125136336.1">
    <property type="nucleotide sequence ID" value="NZ_LR130778.1"/>
</dbReference>
<dbReference type="InterPro" id="IPR035965">
    <property type="entry name" value="PAS-like_dom_sf"/>
</dbReference>
<protein>
    <recommendedName>
        <fullName evidence="1">GGDEF domain-containing protein</fullName>
    </recommendedName>
</protein>
<dbReference type="SUPFAM" id="SSF55785">
    <property type="entry name" value="PYP-like sensor domain (PAS domain)"/>
    <property type="match status" value="1"/>
</dbReference>
<dbReference type="NCBIfam" id="TIGR00254">
    <property type="entry name" value="GGDEF"/>
    <property type="match status" value="1"/>
</dbReference>
<dbReference type="InterPro" id="IPR043128">
    <property type="entry name" value="Rev_trsase/Diguanyl_cyclase"/>
</dbReference>
<dbReference type="EMBL" id="LR130778">
    <property type="protein sequence ID" value="VDN46917.1"/>
    <property type="molecule type" value="Genomic_DNA"/>
</dbReference>
<dbReference type="SUPFAM" id="SSF55073">
    <property type="entry name" value="Nucleotide cyclase"/>
    <property type="match status" value="1"/>
</dbReference>
<dbReference type="InterPro" id="IPR052155">
    <property type="entry name" value="Biofilm_reg_signaling"/>
</dbReference>
<dbReference type="SMART" id="SM00267">
    <property type="entry name" value="GGDEF"/>
    <property type="match status" value="1"/>
</dbReference>
<dbReference type="InterPro" id="IPR000160">
    <property type="entry name" value="GGDEF_dom"/>
</dbReference>
<evidence type="ECO:0000313" key="3">
    <source>
        <dbReference type="Proteomes" id="UP000279029"/>
    </source>
</evidence>
<organism evidence="2 3">
    <name type="scientific">Petrocella atlantisensis</name>
    <dbReference type="NCBI Taxonomy" id="2173034"/>
    <lineage>
        <taxon>Bacteria</taxon>
        <taxon>Bacillati</taxon>
        <taxon>Bacillota</taxon>
        <taxon>Clostridia</taxon>
        <taxon>Lachnospirales</taxon>
        <taxon>Vallitaleaceae</taxon>
        <taxon>Petrocella</taxon>
    </lineage>
</organism>
<name>A0A3P7PRS6_9FIRM</name>
<dbReference type="Gene3D" id="3.30.450.20">
    <property type="entry name" value="PAS domain"/>
    <property type="match status" value="1"/>
</dbReference>
<dbReference type="Proteomes" id="UP000279029">
    <property type="component" value="Chromosome"/>
</dbReference>
<keyword evidence="3" id="KW-1185">Reference proteome</keyword>